<dbReference type="Proteomes" id="UP000829708">
    <property type="component" value="Chromosome"/>
</dbReference>
<dbReference type="SUPFAM" id="SSF52980">
    <property type="entry name" value="Restriction endonuclease-like"/>
    <property type="match status" value="1"/>
</dbReference>
<dbReference type="GO" id="GO:0004519">
    <property type="term" value="F:endonuclease activity"/>
    <property type="evidence" value="ECO:0007669"/>
    <property type="project" value="UniProtKB-KW"/>
</dbReference>
<proteinExistence type="predicted"/>
<dbReference type="Pfam" id="PF04471">
    <property type="entry name" value="Mrr_cat"/>
    <property type="match status" value="1"/>
</dbReference>
<dbReference type="Gene3D" id="3.40.1350.10">
    <property type="match status" value="1"/>
</dbReference>
<keyword evidence="2" id="KW-0255">Endonuclease</keyword>
<dbReference type="InterPro" id="IPR011335">
    <property type="entry name" value="Restrct_endonuc-II-like"/>
</dbReference>
<dbReference type="InterPro" id="IPR011856">
    <property type="entry name" value="tRNA_endonuc-like_dom_sf"/>
</dbReference>
<keyword evidence="2" id="KW-0540">Nuclease</keyword>
<dbReference type="RefSeq" id="WP_244771482.1">
    <property type="nucleotide sequence ID" value="NZ_CP094929.1"/>
</dbReference>
<gene>
    <name evidence="2" type="ORF">MUG09_11030</name>
</gene>
<sequence length="238" mass="27793">MIFDREPKDWKELQKFVGQLFSECGFNAEVSKVVELVRGKKEIDVFVQDVESEYKPVILVECKFWNRPIDQEVIHSFRTVLNDYGANLGYIVSKVGFQQGCIDAAMKTNIKLVTLKDIENQYFERWKKALARKYRKYADPLFPYWDYPGKRVADGGAIDSKKWILVHQAYRPICELGPGDDLVSTYTKNLPFVLPIINDSLEVIGSLTITTYRELFNFINENKEKALKHYKILYREEV</sequence>
<name>A0ABY4D714_9SPIR</name>
<reference evidence="3" key="1">
    <citation type="journal article" date="2024" name="J Bioinform Genom">
        <title>Complete genome sequence of the type strain bacterium Sphaerochaeta associata GLS2t (VKM B-2742)t.</title>
        <authorList>
            <person name="Troshina O.Y."/>
            <person name="Tepeeva A.N."/>
            <person name="Arzamasceva V.O."/>
            <person name="Whitman W.B."/>
            <person name="Varghese N."/>
            <person name="Shapiro N."/>
            <person name="Woyke T."/>
            <person name="Kripides N.C."/>
            <person name="Vasilenko O.V."/>
        </authorList>
    </citation>
    <scope>NUCLEOTIDE SEQUENCE [LARGE SCALE GENOMIC DNA]</scope>
    <source>
        <strain evidence="3">GLS2T</strain>
    </source>
</reference>
<feature type="domain" description="Restriction endonuclease type IV Mrr" evidence="1">
    <location>
        <begin position="9"/>
        <end position="118"/>
    </location>
</feature>
<keyword evidence="3" id="KW-1185">Reference proteome</keyword>
<protein>
    <submittedName>
        <fullName evidence="2">Restriction endonuclease</fullName>
    </submittedName>
</protein>
<organism evidence="2 3">
    <name type="scientific">Sphaerochaeta associata</name>
    <dbReference type="NCBI Taxonomy" id="1129264"/>
    <lineage>
        <taxon>Bacteria</taxon>
        <taxon>Pseudomonadati</taxon>
        <taxon>Spirochaetota</taxon>
        <taxon>Spirochaetia</taxon>
        <taxon>Spirochaetales</taxon>
        <taxon>Sphaerochaetaceae</taxon>
        <taxon>Sphaerochaeta</taxon>
    </lineage>
</organism>
<evidence type="ECO:0000313" key="2">
    <source>
        <dbReference type="EMBL" id="UOM50088.1"/>
    </source>
</evidence>
<keyword evidence="2" id="KW-0378">Hydrolase</keyword>
<accession>A0ABY4D714</accession>
<evidence type="ECO:0000313" key="3">
    <source>
        <dbReference type="Proteomes" id="UP000829708"/>
    </source>
</evidence>
<dbReference type="InterPro" id="IPR007560">
    <property type="entry name" value="Restrct_endonuc_IV_Mrr"/>
</dbReference>
<dbReference type="EMBL" id="CP094929">
    <property type="protein sequence ID" value="UOM50088.1"/>
    <property type="molecule type" value="Genomic_DNA"/>
</dbReference>
<evidence type="ECO:0000259" key="1">
    <source>
        <dbReference type="Pfam" id="PF04471"/>
    </source>
</evidence>